<protein>
    <recommendedName>
        <fullName evidence="2">Reverse transcriptase domain-containing protein</fullName>
    </recommendedName>
</protein>
<dbReference type="Ensembl" id="ENSXETT00000107015">
    <property type="protein sequence ID" value="ENSXETP00000116250"/>
    <property type="gene ID" value="ENSXETG00000046828"/>
</dbReference>
<keyword evidence="1" id="KW-0175">Coiled coil</keyword>
<accession>A0A803K7A0</accession>
<name>A0A803K7A0_XENTR</name>
<dbReference type="Gene3D" id="3.60.10.10">
    <property type="entry name" value="Endonuclease/exonuclease/phosphatase"/>
    <property type="match status" value="1"/>
</dbReference>
<feature type="coiled-coil region" evidence="1">
    <location>
        <begin position="107"/>
        <end position="157"/>
    </location>
</feature>
<reference evidence="3" key="1">
    <citation type="journal article" date="2010" name="Science">
        <title>The genome of the Western clawed frog Xenopus tropicalis.</title>
        <authorList>
            <person name="Hellsten U."/>
            <person name="Harland R.M."/>
            <person name="Gilchrist M.J."/>
            <person name="Hendrix D."/>
            <person name="Jurka J."/>
            <person name="Kapitonov V."/>
            <person name="Ovcharenko I."/>
            <person name="Putnam N.H."/>
            <person name="Shu S."/>
            <person name="Taher L."/>
            <person name="Blitz I.L."/>
            <person name="Blumberg B."/>
            <person name="Dichmann D.S."/>
            <person name="Dubchak I."/>
            <person name="Amaya E."/>
            <person name="Detter J.C."/>
            <person name="Fletcher R."/>
            <person name="Gerhard D.S."/>
            <person name="Goodstein D."/>
            <person name="Graves T."/>
            <person name="Grigoriev I.V."/>
            <person name="Grimwood J."/>
            <person name="Kawashima T."/>
            <person name="Lindquist E."/>
            <person name="Lucas S.M."/>
            <person name="Mead P.E."/>
            <person name="Mitros T."/>
            <person name="Ogino H."/>
            <person name="Ohta Y."/>
            <person name="Poliakov A.V."/>
            <person name="Pollet N."/>
            <person name="Robert J."/>
            <person name="Salamov A."/>
            <person name="Sater A.K."/>
            <person name="Schmutz J."/>
            <person name="Terry A."/>
            <person name="Vize P.D."/>
            <person name="Warren W.C."/>
            <person name="Wells D."/>
            <person name="Wills A."/>
            <person name="Wilson R.K."/>
            <person name="Zimmerman L.B."/>
            <person name="Zorn A.M."/>
            <person name="Grainger R."/>
            <person name="Grammer T."/>
            <person name="Khokha M.K."/>
            <person name="Richardson P.M."/>
            <person name="Rokhsar D.S."/>
        </authorList>
    </citation>
    <scope>NUCLEOTIDE SEQUENCE [LARGE SCALE GENOMIC DNA]</scope>
    <source>
        <strain evidence="3">Nigerian</strain>
    </source>
</reference>
<dbReference type="CDD" id="cd01650">
    <property type="entry name" value="RT_nLTR_like"/>
    <property type="match status" value="1"/>
</dbReference>
<dbReference type="SUPFAM" id="SSF56672">
    <property type="entry name" value="DNA/RNA polymerases"/>
    <property type="match status" value="1"/>
</dbReference>
<evidence type="ECO:0000313" key="3">
    <source>
        <dbReference type="Ensembl" id="ENSXETP00000116250"/>
    </source>
</evidence>
<dbReference type="InterPro" id="IPR043502">
    <property type="entry name" value="DNA/RNA_pol_sf"/>
</dbReference>
<dbReference type="InterPro" id="IPR000477">
    <property type="entry name" value="RT_dom"/>
</dbReference>
<sequence length="730" mass="84087">MYSRIDYIFISQKWLQLFNKAEIGTSIRSDHTPISASFTIPQVTAQEFNWKFNDSILHTPENKSKIEQMIRQTIEENNHSDISPATLWETLKCVLRGKLISFCSILKKDRERRVNELLKDILKLEQSHKAKIEQSTYTELEAKRIQLKTLLDQYTNKAFMSTKQKYYELGDKCNKHFAKLLRKIQPQTLVQSIKDTNQKTLYDTKNIAKSFQQYYQKLYKLDPQGPIKDLQERMKTFIREAQLPNLTPDQKNSLDRPFTHQEITETIDSFPAGKSPGPDGYSTLYYKTHKNELTPILCDYFNSIDGKLNFHPQANEAHIIVIPKQGKDPQQPASYRPISLINIDLKIYAKIIANRLKMHLSFLVNPDQAGFVPKREGKDNIYKVISVIQLVKSKQIPTLLLTIDTEKAFDRVSWHFLRETLLGFGLGETTIKRILALYHNPTARIRVNGVLSPPVQIHNGTRQGCPLSPLLFVLVMETLLAHIRLNPDISGIISKSKEYKSAAFADDLLLFITRPIISLPSILKLFNAYGSLSNFKVNLSKSEILNINLPKTSQTTLESNFQFKWAKNNIQYLGVKIDADHTKAYQNNYLPLLGKIQNLASHWSKLKLSWFSKIQAVKMTLMRKVLYTSQALPIKLPMAFFKSLKTIITKLIWQGKNARLKYKQLILPKESGGLTLPDAQLYWMATHLSQIHAWHVNKNKNWVTLENTFSDILIQNLPLVKNRINSHLNG</sequence>
<organism evidence="3">
    <name type="scientific">Xenopus tropicalis</name>
    <name type="common">Western clawed frog</name>
    <name type="synonym">Silurana tropicalis</name>
    <dbReference type="NCBI Taxonomy" id="8364"/>
    <lineage>
        <taxon>Eukaryota</taxon>
        <taxon>Metazoa</taxon>
        <taxon>Chordata</taxon>
        <taxon>Craniata</taxon>
        <taxon>Vertebrata</taxon>
        <taxon>Euteleostomi</taxon>
        <taxon>Amphibia</taxon>
        <taxon>Batrachia</taxon>
        <taxon>Anura</taxon>
        <taxon>Pipoidea</taxon>
        <taxon>Pipidae</taxon>
        <taxon>Xenopodinae</taxon>
        <taxon>Xenopus</taxon>
        <taxon>Silurana</taxon>
    </lineage>
</organism>
<dbReference type="InterPro" id="IPR036691">
    <property type="entry name" value="Endo/exonu/phosph_ase_sf"/>
</dbReference>
<dbReference type="PANTHER" id="PTHR31635:SF196">
    <property type="entry name" value="REVERSE TRANSCRIPTASE DOMAIN-CONTAINING PROTEIN-RELATED"/>
    <property type="match status" value="1"/>
</dbReference>
<dbReference type="PROSITE" id="PS50878">
    <property type="entry name" value="RT_POL"/>
    <property type="match status" value="1"/>
</dbReference>
<evidence type="ECO:0000256" key="1">
    <source>
        <dbReference type="SAM" id="Coils"/>
    </source>
</evidence>
<dbReference type="GeneTree" id="ENSGT00940000164735"/>
<dbReference type="SUPFAM" id="SSF56219">
    <property type="entry name" value="DNase I-like"/>
    <property type="match status" value="1"/>
</dbReference>
<evidence type="ECO:0000259" key="2">
    <source>
        <dbReference type="PROSITE" id="PS50878"/>
    </source>
</evidence>
<reference evidence="3" key="2">
    <citation type="submission" date="2021-03" db="UniProtKB">
        <authorList>
            <consortium name="Ensembl"/>
        </authorList>
    </citation>
    <scope>IDENTIFICATION</scope>
</reference>
<dbReference type="AlphaFoldDB" id="A0A803K7A0"/>
<dbReference type="Pfam" id="PF00078">
    <property type="entry name" value="RVT_1"/>
    <property type="match status" value="1"/>
</dbReference>
<dbReference type="PANTHER" id="PTHR31635">
    <property type="entry name" value="REVERSE TRANSCRIPTASE DOMAIN-CONTAINING PROTEIN-RELATED"/>
    <property type="match status" value="1"/>
</dbReference>
<feature type="domain" description="Reverse transcriptase" evidence="2">
    <location>
        <begin position="303"/>
        <end position="577"/>
    </location>
</feature>
<proteinExistence type="predicted"/>
<dbReference type="InParanoid" id="A0A803K7A0"/>